<evidence type="ECO:0000256" key="1">
    <source>
        <dbReference type="PROSITE-ProRule" id="PRU00047"/>
    </source>
</evidence>
<dbReference type="AlphaFoldDB" id="A0A9N9EDP0"/>
<dbReference type="SMART" id="SM00343">
    <property type="entry name" value="ZnF_C2HC"/>
    <property type="match status" value="1"/>
</dbReference>
<comment type="caution">
    <text evidence="4">The sequence shown here is derived from an EMBL/GenBank/DDBJ whole genome shotgun (WGS) entry which is preliminary data.</text>
</comment>
<evidence type="ECO:0000256" key="2">
    <source>
        <dbReference type="SAM" id="MobiDB-lite"/>
    </source>
</evidence>
<dbReference type="GO" id="GO:0003676">
    <property type="term" value="F:nucleic acid binding"/>
    <property type="evidence" value="ECO:0007669"/>
    <property type="project" value="InterPro"/>
</dbReference>
<dbReference type="EMBL" id="CAJVQA010008309">
    <property type="protein sequence ID" value="CAG8669692.1"/>
    <property type="molecule type" value="Genomic_DNA"/>
</dbReference>
<organism evidence="4 5">
    <name type="scientific">Cetraspora pellucida</name>
    <dbReference type="NCBI Taxonomy" id="1433469"/>
    <lineage>
        <taxon>Eukaryota</taxon>
        <taxon>Fungi</taxon>
        <taxon>Fungi incertae sedis</taxon>
        <taxon>Mucoromycota</taxon>
        <taxon>Glomeromycotina</taxon>
        <taxon>Glomeromycetes</taxon>
        <taxon>Diversisporales</taxon>
        <taxon>Gigasporaceae</taxon>
        <taxon>Cetraspora</taxon>
    </lineage>
</organism>
<proteinExistence type="predicted"/>
<dbReference type="Proteomes" id="UP000789759">
    <property type="component" value="Unassembled WGS sequence"/>
</dbReference>
<reference evidence="4" key="1">
    <citation type="submission" date="2021-06" db="EMBL/GenBank/DDBJ databases">
        <authorList>
            <person name="Kallberg Y."/>
            <person name="Tangrot J."/>
            <person name="Rosling A."/>
        </authorList>
    </citation>
    <scope>NUCLEOTIDE SEQUENCE</scope>
    <source>
        <strain evidence="4">FL966</strain>
    </source>
</reference>
<feature type="region of interest" description="Disordered" evidence="2">
    <location>
        <begin position="192"/>
        <end position="223"/>
    </location>
</feature>
<dbReference type="Gene3D" id="4.10.60.10">
    <property type="entry name" value="Zinc finger, CCHC-type"/>
    <property type="match status" value="1"/>
</dbReference>
<keyword evidence="1" id="KW-0863">Zinc-finger</keyword>
<evidence type="ECO:0000259" key="3">
    <source>
        <dbReference type="PROSITE" id="PS50158"/>
    </source>
</evidence>
<name>A0A9N9EDP0_9GLOM</name>
<gene>
    <name evidence="4" type="ORF">CPELLU_LOCUS10210</name>
</gene>
<dbReference type="InterPro" id="IPR001878">
    <property type="entry name" value="Znf_CCHC"/>
</dbReference>
<dbReference type="GO" id="GO:0008270">
    <property type="term" value="F:zinc ion binding"/>
    <property type="evidence" value="ECO:0007669"/>
    <property type="project" value="UniProtKB-KW"/>
</dbReference>
<dbReference type="SUPFAM" id="SSF57756">
    <property type="entry name" value="Retrovirus zinc finger-like domains"/>
    <property type="match status" value="1"/>
</dbReference>
<dbReference type="PROSITE" id="PS50158">
    <property type="entry name" value="ZF_CCHC"/>
    <property type="match status" value="1"/>
</dbReference>
<accession>A0A9N9EDP0</accession>
<dbReference type="OrthoDB" id="2405567at2759"/>
<protein>
    <submittedName>
        <fullName evidence="4">6298_t:CDS:1</fullName>
    </submittedName>
</protein>
<keyword evidence="1" id="KW-0862">Zinc</keyword>
<keyword evidence="1" id="KW-0479">Metal-binding</keyword>
<dbReference type="InterPro" id="IPR036875">
    <property type="entry name" value="Znf_CCHC_sf"/>
</dbReference>
<feature type="domain" description="CCHC-type" evidence="3">
    <location>
        <begin position="243"/>
        <end position="258"/>
    </location>
</feature>
<sequence length="271" mass="31240">MSNLTSTVSWTKLTLNKLKDLCIACGLSSKRNKEKVGERLYRYFEKKTGKLPEFPAQTTPSAEGVFDLENVCADLDYQKVNDKMREEFVTHFYRKKEIDSVPVDIFLAVLGNIEKKMDKSFSALHREIEEINKCLDRVIRAPSGSLKKEFTSIRKEIESHAVMLRLADNKRWNTALQIVGNNDKIMEKYKDQIPLHKKKRHSPSSSDSKRGDHEKYRRKSKKSSIFRGRINYSTSDYQRTLTCFNCGGFGHIAYNCPSSSTRAPSKHKTQD</sequence>
<evidence type="ECO:0000313" key="4">
    <source>
        <dbReference type="EMBL" id="CAG8669692.1"/>
    </source>
</evidence>
<evidence type="ECO:0000313" key="5">
    <source>
        <dbReference type="Proteomes" id="UP000789759"/>
    </source>
</evidence>
<dbReference type="Pfam" id="PF00098">
    <property type="entry name" value="zf-CCHC"/>
    <property type="match status" value="1"/>
</dbReference>
<keyword evidence="5" id="KW-1185">Reference proteome</keyword>